<reference evidence="1 2" key="1">
    <citation type="submission" date="2024-07" db="EMBL/GenBank/DDBJ databases">
        <title>Chromosome-level genome assembly of the water stick insect Ranatra chinensis (Heteroptera: Nepidae).</title>
        <authorList>
            <person name="Liu X."/>
        </authorList>
    </citation>
    <scope>NUCLEOTIDE SEQUENCE [LARGE SCALE GENOMIC DNA]</scope>
    <source>
        <strain evidence="1">Cailab_2021Rc</strain>
        <tissue evidence="1">Muscle</tissue>
    </source>
</reference>
<dbReference type="AlphaFoldDB" id="A0ABD0YSE0"/>
<gene>
    <name evidence="1" type="ORF">AAG570_008933</name>
</gene>
<accession>A0ABD0YSE0</accession>
<evidence type="ECO:0000313" key="1">
    <source>
        <dbReference type="EMBL" id="KAL1138871.1"/>
    </source>
</evidence>
<keyword evidence="2" id="KW-1185">Reference proteome</keyword>
<organism evidence="1 2">
    <name type="scientific">Ranatra chinensis</name>
    <dbReference type="NCBI Taxonomy" id="642074"/>
    <lineage>
        <taxon>Eukaryota</taxon>
        <taxon>Metazoa</taxon>
        <taxon>Ecdysozoa</taxon>
        <taxon>Arthropoda</taxon>
        <taxon>Hexapoda</taxon>
        <taxon>Insecta</taxon>
        <taxon>Pterygota</taxon>
        <taxon>Neoptera</taxon>
        <taxon>Paraneoptera</taxon>
        <taxon>Hemiptera</taxon>
        <taxon>Heteroptera</taxon>
        <taxon>Panheteroptera</taxon>
        <taxon>Nepomorpha</taxon>
        <taxon>Nepidae</taxon>
        <taxon>Ranatrinae</taxon>
        <taxon>Ranatra</taxon>
    </lineage>
</organism>
<dbReference type="EMBL" id="JBFDAA010000003">
    <property type="protein sequence ID" value="KAL1138871.1"/>
    <property type="molecule type" value="Genomic_DNA"/>
</dbReference>
<sequence>MYEELTVMLHLHFHKGEEFTISLQDRCSRILRVQAVYLHLQHPLLPLPELRTLFQNYLRLHLTFTQLRDGAQLVILITCQALCTILGRPMIQYATMIVQMSIS</sequence>
<dbReference type="Proteomes" id="UP001558652">
    <property type="component" value="Unassembled WGS sequence"/>
</dbReference>
<proteinExistence type="predicted"/>
<evidence type="ECO:0000313" key="2">
    <source>
        <dbReference type="Proteomes" id="UP001558652"/>
    </source>
</evidence>
<comment type="caution">
    <text evidence="1">The sequence shown here is derived from an EMBL/GenBank/DDBJ whole genome shotgun (WGS) entry which is preliminary data.</text>
</comment>
<name>A0ABD0YSE0_9HEMI</name>
<protein>
    <submittedName>
        <fullName evidence="1">Uncharacterized protein</fullName>
    </submittedName>
</protein>